<dbReference type="Pfam" id="PF20199">
    <property type="entry name" value="RepSA"/>
    <property type="match status" value="1"/>
</dbReference>
<reference evidence="1" key="1">
    <citation type="submission" date="2022-10" db="EMBL/GenBank/DDBJ databases">
        <title>The WGS of Solirubrobacter ginsenosidimutans DSM 21036.</title>
        <authorList>
            <person name="Jiang Z."/>
        </authorList>
    </citation>
    <scope>NUCLEOTIDE SEQUENCE</scope>
    <source>
        <strain evidence="1">DSM 21036</strain>
    </source>
</reference>
<evidence type="ECO:0000313" key="2">
    <source>
        <dbReference type="Proteomes" id="UP001149140"/>
    </source>
</evidence>
<dbReference type="AlphaFoldDB" id="A0A9X3S4J8"/>
<dbReference type="EMBL" id="JAPDOD010000006">
    <property type="protein sequence ID" value="MDA0160663.1"/>
    <property type="molecule type" value="Genomic_DNA"/>
</dbReference>
<proteinExistence type="predicted"/>
<dbReference type="InterPro" id="IPR046828">
    <property type="entry name" value="RepSA"/>
</dbReference>
<accession>A0A9X3S4J8</accession>
<keyword evidence="2" id="KW-1185">Reference proteome</keyword>
<name>A0A9X3S4J8_9ACTN</name>
<dbReference type="Proteomes" id="UP001149140">
    <property type="component" value="Unassembled WGS sequence"/>
</dbReference>
<evidence type="ECO:0000313" key="1">
    <source>
        <dbReference type="EMBL" id="MDA0160663.1"/>
    </source>
</evidence>
<organism evidence="1 2">
    <name type="scientific">Solirubrobacter ginsenosidimutans</name>
    <dbReference type="NCBI Taxonomy" id="490573"/>
    <lineage>
        <taxon>Bacteria</taxon>
        <taxon>Bacillati</taxon>
        <taxon>Actinomycetota</taxon>
        <taxon>Thermoleophilia</taxon>
        <taxon>Solirubrobacterales</taxon>
        <taxon>Solirubrobacteraceae</taxon>
        <taxon>Solirubrobacter</taxon>
    </lineage>
</organism>
<evidence type="ECO:0008006" key="3">
    <source>
        <dbReference type="Google" id="ProtNLM"/>
    </source>
</evidence>
<protein>
    <recommendedName>
        <fullName evidence="3">Replication initiation protein</fullName>
    </recommendedName>
</protein>
<dbReference type="RefSeq" id="WP_270039622.1">
    <property type="nucleotide sequence ID" value="NZ_JAPDOD010000006.1"/>
</dbReference>
<comment type="caution">
    <text evidence="1">The sequence shown here is derived from an EMBL/GenBank/DDBJ whole genome shotgun (WGS) entry which is preliminary data.</text>
</comment>
<sequence>MNALAITRGPVLHEVLKRAADPDEWERFERQLRSNGYCRQPVRLKGRVDSINTSTGEVLRSYSTEREPDGTLLKCCGNRREAVCPSCARTYRGDAFQLVAAGMRGGKGVSETVATHPLVFLTLTAPSFGLVHSRRVVDGKARRCRPRRNGGACAHGVSVACNEIHAEDDPRLGEPICPRCFDYEHNVLWNALAPELWRYTSNQLPRELARLLGVRQRDLDVRVSYVKVAEFQRRGALHFHCVLRLDGIGEDGELDPPTEGCGAQLLIDAVTAAVRHVCVLSPAPEETTDRLPGFAPALAREIRWGTQVEVRELDTRGAEAASYAGYIAKYATKSTEAVGGLMYRLDASDVQRLKTRPHVRRLVETAWRLGGHQHLHELRLRRWAHQLGFRGHCFTKSRRYSTTFTRLRQARHEHVLHRSGQRRDPSREIRRWAYTGSGYKTLGDAWLAESGRKRAFEQRRIAREELRTTPVRHKDGDRGRLR</sequence>
<gene>
    <name evidence="1" type="ORF">OM076_10335</name>
</gene>